<dbReference type="InterPro" id="IPR008734">
    <property type="entry name" value="PHK_A/B_su"/>
</dbReference>
<keyword evidence="3" id="KW-1185">Reference proteome</keyword>
<protein>
    <recommendedName>
        <fullName evidence="1">Phosphorylase b kinase regulatory subunit</fullName>
    </recommendedName>
</protein>
<evidence type="ECO:0000256" key="1">
    <source>
        <dbReference type="RuleBase" id="RU364123"/>
    </source>
</evidence>
<comment type="function">
    <text evidence="1">Phosphorylase b kinase catalyzes the phosphorylation of serine in certain substrates, including troponin I.</text>
</comment>
<dbReference type="Proteomes" id="UP000031668">
    <property type="component" value="Unassembled WGS sequence"/>
</dbReference>
<comment type="pathway">
    <text evidence="1">Glycan biosynthesis; glycogen metabolism.</text>
</comment>
<keyword evidence="1" id="KW-0472">Membrane</keyword>
<dbReference type="GO" id="GO:0005964">
    <property type="term" value="C:phosphorylase kinase complex"/>
    <property type="evidence" value="ECO:0007669"/>
    <property type="project" value="TreeGrafter"/>
</dbReference>
<keyword evidence="1" id="KW-0112">Calmodulin-binding</keyword>
<name>A0A0C2NAD2_THEKT</name>
<accession>A0A0C2NAD2</accession>
<reference evidence="2 3" key="1">
    <citation type="journal article" date="2014" name="Genome Biol. Evol.">
        <title>The genome of the myxosporean Thelohanellus kitauei shows adaptations to nutrient acquisition within its fish host.</title>
        <authorList>
            <person name="Yang Y."/>
            <person name="Xiong J."/>
            <person name="Zhou Z."/>
            <person name="Huo F."/>
            <person name="Miao W."/>
            <person name="Ran C."/>
            <person name="Liu Y."/>
            <person name="Zhang J."/>
            <person name="Feng J."/>
            <person name="Wang M."/>
            <person name="Wang M."/>
            <person name="Wang L."/>
            <person name="Yao B."/>
        </authorList>
    </citation>
    <scope>NUCLEOTIDE SEQUENCE [LARGE SCALE GENOMIC DNA]</scope>
    <source>
        <strain evidence="2">Wuqing</strain>
    </source>
</reference>
<dbReference type="GO" id="GO:0005977">
    <property type="term" value="P:glycogen metabolic process"/>
    <property type="evidence" value="ECO:0007669"/>
    <property type="project" value="UniProtKB-UniPathway"/>
</dbReference>
<dbReference type="PANTHER" id="PTHR10749">
    <property type="entry name" value="PHOSPHORYLASE B KINASE REGULATORY SUBUNIT"/>
    <property type="match status" value="1"/>
</dbReference>
<keyword evidence="1" id="KW-0449">Lipoprotein</keyword>
<dbReference type="GO" id="GO:0016301">
    <property type="term" value="F:kinase activity"/>
    <property type="evidence" value="ECO:0007669"/>
    <property type="project" value="UniProtKB-KW"/>
</dbReference>
<organism evidence="2 3">
    <name type="scientific">Thelohanellus kitauei</name>
    <name type="common">Myxosporean</name>
    <dbReference type="NCBI Taxonomy" id="669202"/>
    <lineage>
        <taxon>Eukaryota</taxon>
        <taxon>Metazoa</taxon>
        <taxon>Cnidaria</taxon>
        <taxon>Myxozoa</taxon>
        <taxon>Myxosporea</taxon>
        <taxon>Bivalvulida</taxon>
        <taxon>Platysporina</taxon>
        <taxon>Myxobolidae</taxon>
        <taxon>Thelohanellus</taxon>
    </lineage>
</organism>
<dbReference type="AlphaFoldDB" id="A0A0C2NAD2"/>
<proteinExistence type="inferred from homology"/>
<dbReference type="UniPathway" id="UPA00163"/>
<dbReference type="PANTHER" id="PTHR10749:SF8">
    <property type="entry name" value="PHOSPHORYLASE B KINASE REGULATORY SUBUNIT BETA"/>
    <property type="match status" value="1"/>
</dbReference>
<keyword evidence="1" id="KW-0119">Carbohydrate metabolism</keyword>
<keyword evidence="1" id="KW-0321">Glycogen metabolism</keyword>
<comment type="caution">
    <text evidence="2">The sequence shown here is derived from an EMBL/GenBank/DDBJ whole genome shotgun (WGS) entry which is preliminary data.</text>
</comment>
<dbReference type="GO" id="GO:0005516">
    <property type="term" value="F:calmodulin binding"/>
    <property type="evidence" value="ECO:0007669"/>
    <property type="project" value="UniProtKB-KW"/>
</dbReference>
<dbReference type="EMBL" id="JWZT01000881">
    <property type="protein sequence ID" value="KII73340.1"/>
    <property type="molecule type" value="Genomic_DNA"/>
</dbReference>
<evidence type="ECO:0000313" key="3">
    <source>
        <dbReference type="Proteomes" id="UP000031668"/>
    </source>
</evidence>
<evidence type="ECO:0000313" key="2">
    <source>
        <dbReference type="EMBL" id="KII73340.1"/>
    </source>
</evidence>
<sequence>MAKAALEAANGLNIMGINNIDSSLLFVIGFPAFSIDFEKKKIKTSELIENELKGSYGYKRYHLDTLGIPVPENQQNKMKLNKYEDYESEWPIFCVYRAINGIDYL</sequence>
<comment type="similarity">
    <text evidence="1">Belongs to the phosphorylase b kinase regulatory chain family.</text>
</comment>
<gene>
    <name evidence="2" type="ORF">RF11_05688</name>
</gene>
<keyword evidence="2" id="KW-0418">Kinase</keyword>
<keyword evidence="1" id="KW-1003">Cell membrane</keyword>
<keyword evidence="2" id="KW-0808">Transferase</keyword>
<dbReference type="GO" id="GO:0005886">
    <property type="term" value="C:plasma membrane"/>
    <property type="evidence" value="ECO:0007669"/>
    <property type="project" value="UniProtKB-SubCell"/>
</dbReference>
<keyword evidence="1" id="KW-0636">Prenylation</keyword>
<comment type="subcellular location">
    <subcellularLocation>
        <location evidence="1">Cell membrane</location>
        <topology evidence="1">Lipid-anchor</topology>
        <orientation evidence="1">Cytoplasmic side</orientation>
    </subcellularLocation>
</comment>